<evidence type="ECO:0000313" key="7">
    <source>
        <dbReference type="EMBL" id="TCK58413.1"/>
    </source>
</evidence>
<gene>
    <name evidence="7" type="ORF">C8D98_2615</name>
</gene>
<keyword evidence="1" id="KW-0004">4Fe-4S</keyword>
<feature type="domain" description="4Fe-4S ferredoxin-type" evidence="6">
    <location>
        <begin position="111"/>
        <end position="140"/>
    </location>
</feature>
<proteinExistence type="predicted"/>
<evidence type="ECO:0000256" key="4">
    <source>
        <dbReference type="ARBA" id="ARBA00023014"/>
    </source>
</evidence>
<dbReference type="GO" id="GO:0046872">
    <property type="term" value="F:metal ion binding"/>
    <property type="evidence" value="ECO:0007669"/>
    <property type="project" value="UniProtKB-KW"/>
</dbReference>
<feature type="signal peptide" evidence="5">
    <location>
        <begin position="1"/>
        <end position="24"/>
    </location>
</feature>
<accession>A0A4R1K3Y0</accession>
<dbReference type="PANTHER" id="PTHR43177">
    <property type="entry name" value="PROTEIN NRFC"/>
    <property type="match status" value="1"/>
</dbReference>
<dbReference type="InterPro" id="IPR006311">
    <property type="entry name" value="TAT_signal"/>
</dbReference>
<feature type="chain" id="PRO_5020812235" evidence="5">
    <location>
        <begin position="25"/>
        <end position="218"/>
    </location>
</feature>
<dbReference type="OrthoDB" id="9789030at2"/>
<dbReference type="Gene3D" id="3.30.70.20">
    <property type="match status" value="2"/>
</dbReference>
<dbReference type="PROSITE" id="PS51379">
    <property type="entry name" value="4FE4S_FER_2"/>
    <property type="match status" value="3"/>
</dbReference>
<keyword evidence="2" id="KW-0479">Metal-binding</keyword>
<reference evidence="7 8" key="1">
    <citation type="submission" date="2019-03" db="EMBL/GenBank/DDBJ databases">
        <title>Genomic Encyclopedia of Type Strains, Phase IV (KMG-IV): sequencing the most valuable type-strain genomes for metagenomic binning, comparative biology and taxonomic classification.</title>
        <authorList>
            <person name="Goeker M."/>
        </authorList>
    </citation>
    <scope>NUCLEOTIDE SEQUENCE [LARGE SCALE GENOMIC DNA]</scope>
    <source>
        <strain evidence="7 8">DSM 24984</strain>
    </source>
</reference>
<comment type="caution">
    <text evidence="7">The sequence shown here is derived from an EMBL/GenBank/DDBJ whole genome shotgun (WGS) entry which is preliminary data.</text>
</comment>
<dbReference type="PROSITE" id="PS51257">
    <property type="entry name" value="PROKAR_LIPOPROTEIN"/>
    <property type="match status" value="1"/>
</dbReference>
<protein>
    <submittedName>
        <fullName evidence="7">Protein NrfC/tetrathionate reductase subunit B</fullName>
    </submittedName>
</protein>
<sequence length="218" mass="24042">MNSRRLFLKSGLVLTVAVAASACAKKTVISSMPDVKYMMVIDQNRCTGCQACSIACKAENDTFQDNFNTRVLKEEISDKAAVFTPVQCNHCEEPMCVAACPVDATFKLSNGIVVTDWEKCDGIGECVGACPYNARFFDDRYKGKAGSKVDKCDFCISRLSKGLMPACVETCPSGARLFGNAKMPSGEFAKYLEKDKLISRFPELRIETSLKYKKSRKN</sequence>
<dbReference type="Proteomes" id="UP000294614">
    <property type="component" value="Unassembled WGS sequence"/>
</dbReference>
<dbReference type="SUPFAM" id="SSF54862">
    <property type="entry name" value="4Fe-4S ferredoxins"/>
    <property type="match status" value="1"/>
</dbReference>
<evidence type="ECO:0000313" key="8">
    <source>
        <dbReference type="Proteomes" id="UP000294614"/>
    </source>
</evidence>
<dbReference type="PANTHER" id="PTHR43177:SF3">
    <property type="entry name" value="PROTEIN NRFC HOMOLOG"/>
    <property type="match status" value="1"/>
</dbReference>
<dbReference type="PROSITE" id="PS51318">
    <property type="entry name" value="TAT"/>
    <property type="match status" value="1"/>
</dbReference>
<feature type="domain" description="4Fe-4S ferredoxin-type" evidence="6">
    <location>
        <begin position="79"/>
        <end position="110"/>
    </location>
</feature>
<dbReference type="Pfam" id="PF13247">
    <property type="entry name" value="Fer4_11"/>
    <property type="match status" value="1"/>
</dbReference>
<keyword evidence="3" id="KW-0408">Iron</keyword>
<dbReference type="CDD" id="cd10551">
    <property type="entry name" value="PsrB"/>
    <property type="match status" value="1"/>
</dbReference>
<organism evidence="7 8">
    <name type="scientific">Seleniivibrio woodruffii</name>
    <dbReference type="NCBI Taxonomy" id="1078050"/>
    <lineage>
        <taxon>Bacteria</taxon>
        <taxon>Pseudomonadati</taxon>
        <taxon>Deferribacterota</taxon>
        <taxon>Deferribacteres</taxon>
        <taxon>Deferribacterales</taxon>
        <taxon>Geovibrionaceae</taxon>
        <taxon>Seleniivibrio</taxon>
    </lineage>
</organism>
<dbReference type="InterPro" id="IPR050954">
    <property type="entry name" value="ET_IronSulfur_Cluster-Binding"/>
</dbReference>
<dbReference type="InterPro" id="IPR017896">
    <property type="entry name" value="4Fe4S_Fe-S-bd"/>
</dbReference>
<evidence type="ECO:0000256" key="5">
    <source>
        <dbReference type="SAM" id="SignalP"/>
    </source>
</evidence>
<evidence type="ECO:0000259" key="6">
    <source>
        <dbReference type="PROSITE" id="PS51379"/>
    </source>
</evidence>
<keyword evidence="5" id="KW-0732">Signal</keyword>
<dbReference type="EMBL" id="SMGG01000007">
    <property type="protein sequence ID" value="TCK58413.1"/>
    <property type="molecule type" value="Genomic_DNA"/>
</dbReference>
<feature type="domain" description="4Fe-4S ferredoxin-type" evidence="6">
    <location>
        <begin position="37"/>
        <end position="66"/>
    </location>
</feature>
<evidence type="ECO:0000256" key="3">
    <source>
        <dbReference type="ARBA" id="ARBA00023004"/>
    </source>
</evidence>
<dbReference type="GO" id="GO:0051539">
    <property type="term" value="F:4 iron, 4 sulfur cluster binding"/>
    <property type="evidence" value="ECO:0007669"/>
    <property type="project" value="UniProtKB-KW"/>
</dbReference>
<name>A0A4R1K3Y0_9BACT</name>
<keyword evidence="8" id="KW-1185">Reference proteome</keyword>
<evidence type="ECO:0000256" key="1">
    <source>
        <dbReference type="ARBA" id="ARBA00022485"/>
    </source>
</evidence>
<evidence type="ECO:0000256" key="2">
    <source>
        <dbReference type="ARBA" id="ARBA00022723"/>
    </source>
</evidence>
<dbReference type="AlphaFoldDB" id="A0A4R1K3Y0"/>
<dbReference type="Pfam" id="PF12797">
    <property type="entry name" value="Fer4_2"/>
    <property type="match status" value="1"/>
</dbReference>
<keyword evidence="4" id="KW-0411">Iron-sulfur</keyword>